<dbReference type="AlphaFoldDB" id="A0AA95MSS0"/>
<dbReference type="Pfam" id="PF00005">
    <property type="entry name" value="ABC_tran"/>
    <property type="match status" value="1"/>
</dbReference>
<dbReference type="PANTHER" id="PTHR42781">
    <property type="entry name" value="SPERMIDINE/PUTRESCINE IMPORT ATP-BINDING PROTEIN POTA"/>
    <property type="match status" value="1"/>
</dbReference>
<dbReference type="PROSITE" id="PS50893">
    <property type="entry name" value="ABC_TRANSPORTER_2"/>
    <property type="match status" value="1"/>
</dbReference>
<dbReference type="KEGG" id="nnv:QNH39_08385"/>
<accession>A0AA95MSS0</accession>
<name>A0AA95MSS0_9BACI</name>
<dbReference type="PROSITE" id="PS00211">
    <property type="entry name" value="ABC_TRANSPORTER_1"/>
    <property type="match status" value="1"/>
</dbReference>
<proteinExistence type="predicted"/>
<dbReference type="InterPro" id="IPR017871">
    <property type="entry name" value="ABC_transporter-like_CS"/>
</dbReference>
<evidence type="ECO:0000313" key="5">
    <source>
        <dbReference type="EMBL" id="WHY87834.1"/>
    </source>
</evidence>
<feature type="domain" description="ABC transporter" evidence="4">
    <location>
        <begin position="1"/>
        <end position="223"/>
    </location>
</feature>
<keyword evidence="6" id="KW-1185">Reference proteome</keyword>
<dbReference type="InterPro" id="IPR003439">
    <property type="entry name" value="ABC_transporter-like_ATP-bd"/>
</dbReference>
<dbReference type="InterPro" id="IPR050093">
    <property type="entry name" value="ABC_SmlMolc_Importer"/>
</dbReference>
<dbReference type="Proteomes" id="UP001178288">
    <property type="component" value="Chromosome"/>
</dbReference>
<keyword evidence="1" id="KW-0813">Transport</keyword>
<dbReference type="PANTHER" id="PTHR42781:SF4">
    <property type="entry name" value="SPERMIDINE_PUTRESCINE IMPORT ATP-BINDING PROTEIN POTA"/>
    <property type="match status" value="1"/>
</dbReference>
<keyword evidence="3 5" id="KW-0067">ATP-binding</keyword>
<protein>
    <submittedName>
        <fullName evidence="5">ABC transporter ATP-binding protein</fullName>
    </submittedName>
</protein>
<evidence type="ECO:0000256" key="3">
    <source>
        <dbReference type="ARBA" id="ARBA00022840"/>
    </source>
</evidence>
<gene>
    <name evidence="5" type="ORF">QNH39_08385</name>
</gene>
<dbReference type="InterPro" id="IPR003593">
    <property type="entry name" value="AAA+_ATPase"/>
</dbReference>
<evidence type="ECO:0000256" key="2">
    <source>
        <dbReference type="ARBA" id="ARBA00022741"/>
    </source>
</evidence>
<dbReference type="SMART" id="SM00382">
    <property type="entry name" value="AAA"/>
    <property type="match status" value="1"/>
</dbReference>
<dbReference type="InterPro" id="IPR027417">
    <property type="entry name" value="P-loop_NTPase"/>
</dbReference>
<evidence type="ECO:0000259" key="4">
    <source>
        <dbReference type="PROSITE" id="PS50893"/>
    </source>
</evidence>
<dbReference type="GO" id="GO:0016887">
    <property type="term" value="F:ATP hydrolysis activity"/>
    <property type="evidence" value="ECO:0007669"/>
    <property type="project" value="InterPro"/>
</dbReference>
<dbReference type="EMBL" id="CP126114">
    <property type="protein sequence ID" value="WHY87834.1"/>
    <property type="molecule type" value="Genomic_DNA"/>
</dbReference>
<evidence type="ECO:0000256" key="1">
    <source>
        <dbReference type="ARBA" id="ARBA00022448"/>
    </source>
</evidence>
<organism evidence="5 6">
    <name type="scientific">Neobacillus novalis</name>
    <dbReference type="NCBI Taxonomy" id="220687"/>
    <lineage>
        <taxon>Bacteria</taxon>
        <taxon>Bacillati</taxon>
        <taxon>Bacillota</taxon>
        <taxon>Bacilli</taxon>
        <taxon>Bacillales</taxon>
        <taxon>Bacillaceae</taxon>
        <taxon>Neobacillus</taxon>
    </lineage>
</organism>
<reference evidence="5" key="1">
    <citation type="submission" date="2023-05" db="EMBL/GenBank/DDBJ databases">
        <title>Comparative genomics of Bacillaceae isolates and their secondary metabolite potential.</title>
        <authorList>
            <person name="Song L."/>
            <person name="Nielsen L.J."/>
            <person name="Mohite O."/>
            <person name="Xu X."/>
            <person name="Weber T."/>
            <person name="Kovacs A.T."/>
        </authorList>
    </citation>
    <scope>NUCLEOTIDE SEQUENCE</scope>
    <source>
        <strain evidence="5">XLM17</strain>
    </source>
</reference>
<dbReference type="SUPFAM" id="SSF52540">
    <property type="entry name" value="P-loop containing nucleoside triphosphate hydrolases"/>
    <property type="match status" value="1"/>
</dbReference>
<dbReference type="Gene3D" id="3.40.50.300">
    <property type="entry name" value="P-loop containing nucleotide triphosphate hydrolases"/>
    <property type="match status" value="1"/>
</dbReference>
<evidence type="ECO:0000313" key="6">
    <source>
        <dbReference type="Proteomes" id="UP001178288"/>
    </source>
</evidence>
<keyword evidence="2" id="KW-0547">Nucleotide-binding</keyword>
<dbReference type="GO" id="GO:0005524">
    <property type="term" value="F:ATP binding"/>
    <property type="evidence" value="ECO:0007669"/>
    <property type="project" value="UniProtKB-KW"/>
</dbReference>
<sequence>MQLEQINIQINNESIIHSIDLKINSGEIFVLMGPSGSGKTTLLKGIAGLLPFTSGKQTWENGTGTTGLVFQEPRLFPHLTVLENISFGLKVRGIPAKERKKAAREFLKNLQLDGLEKRYPHQLSGGQQQRVSLGRALILNPDLLLLDEPFASLDTTLRQDLIEWLYDLQRKLSFSILWVTHYLDEALSVADRIGIILEGRLQQIGTPSKIFQNPDSEKIAQFLSLPNRFSKEQWSNWFQGELNVLPTLNRGWIDPNHLQLFAGEYNQDEDIREEFTCMIPAIVTKVRPSREGYSISVLAGNQSLDVNTTGWKRVPTVKEKIRIRVPFAQIHWYSE</sequence>
<dbReference type="RefSeq" id="WP_066084646.1">
    <property type="nucleotide sequence ID" value="NZ_CP126114.1"/>
</dbReference>